<evidence type="ECO:0000313" key="2">
    <source>
        <dbReference type="EMBL" id="QVL33259.1"/>
    </source>
</evidence>
<feature type="transmembrane region" description="Helical" evidence="1">
    <location>
        <begin position="138"/>
        <end position="160"/>
    </location>
</feature>
<accession>A0A8E6EU47</accession>
<feature type="transmembrane region" description="Helical" evidence="1">
    <location>
        <begin position="296"/>
        <end position="315"/>
    </location>
</feature>
<evidence type="ECO:0000313" key="3">
    <source>
        <dbReference type="Proteomes" id="UP000676194"/>
    </source>
</evidence>
<dbReference type="PANTHER" id="PTHR43044:SF1">
    <property type="entry name" value="QUINOL:CYTOCHROME C OXIDOREDUCTASE QUINONE-BINDING SUBUNIT 2"/>
    <property type="match status" value="1"/>
</dbReference>
<reference evidence="2" key="1">
    <citation type="submission" date="2021-05" db="EMBL/GenBank/DDBJ databases">
        <title>Complete genome sequence of the cellulolytic planctomycete Telmatocola sphagniphila SP2T and characterization of the first cellulase from planctomycetes.</title>
        <authorList>
            <person name="Rakitin A.L."/>
            <person name="Beletsky A.V."/>
            <person name="Naumoff D.G."/>
            <person name="Kulichevskaya I.S."/>
            <person name="Mardanov A.V."/>
            <person name="Ravin N.V."/>
            <person name="Dedysh S.N."/>
        </authorList>
    </citation>
    <scope>NUCLEOTIDE SEQUENCE</scope>
    <source>
        <strain evidence="2">SP2T</strain>
    </source>
</reference>
<dbReference type="AlphaFoldDB" id="A0A8E6EU47"/>
<feature type="transmembrane region" description="Helical" evidence="1">
    <location>
        <begin position="23"/>
        <end position="44"/>
    </location>
</feature>
<keyword evidence="3" id="KW-1185">Reference proteome</keyword>
<protein>
    <recommendedName>
        <fullName evidence="4">Quinol:cytochrome C oxidoreductase</fullName>
    </recommendedName>
</protein>
<feature type="transmembrane region" description="Helical" evidence="1">
    <location>
        <begin position="216"/>
        <end position="237"/>
    </location>
</feature>
<feature type="transmembrane region" description="Helical" evidence="1">
    <location>
        <begin position="181"/>
        <end position="204"/>
    </location>
</feature>
<dbReference type="EMBL" id="CP074694">
    <property type="protein sequence ID" value="QVL33259.1"/>
    <property type="molecule type" value="Genomic_DNA"/>
</dbReference>
<proteinExistence type="predicted"/>
<dbReference type="KEGG" id="tsph:KIH39_04905"/>
<dbReference type="PANTHER" id="PTHR43044">
    <property type="match status" value="1"/>
</dbReference>
<dbReference type="RefSeq" id="WP_213498149.1">
    <property type="nucleotide sequence ID" value="NZ_CP074694.1"/>
</dbReference>
<keyword evidence="1" id="KW-0812">Transmembrane</keyword>
<gene>
    <name evidence="2" type="ORF">KIH39_04905</name>
</gene>
<name>A0A8E6EU47_9BACT</name>
<sequence length="417" mass="47647">MSATAEHTLPDSPNMPESVSAGLYQKALAVTLTGAVLLAIGFILDSTEGHKQFLFSYLHGYVYALSITLGCLFWTMIHHVADAGWSVGIRRSFENITRALPILLVLFLPIALGLGSIYKGAHATEIDIPVSSKRFWLSPGFFIARICIYFAIWIGYSYFMRNNSLKQDSTREVSITKKMQWWAPSGILLLGLTATFTAFDLIMSLNYTWFSTIFGVYFWAGGIRSSLALIILITLGLRSAGYLRNTITREHLHDMGKLTFGFTVFWTYIAFDQYFLQWYGNMPEEVQFFRNRRVGTWYHMSVILPLGYFVVPFLILLPRGNKRNPKIMAFVASWILFFHCYDQYWQIMPEMLKPTVHDDPISGIQFHWTTIASLLFFGGLLMTCLFNGWKKAPMIPVGDPRLDESIHFENDEFGDPK</sequence>
<feature type="transmembrane region" description="Helical" evidence="1">
    <location>
        <begin position="365"/>
        <end position="386"/>
    </location>
</feature>
<feature type="transmembrane region" description="Helical" evidence="1">
    <location>
        <begin position="327"/>
        <end position="345"/>
    </location>
</feature>
<evidence type="ECO:0000256" key="1">
    <source>
        <dbReference type="SAM" id="Phobius"/>
    </source>
</evidence>
<organism evidence="2 3">
    <name type="scientific">Telmatocola sphagniphila</name>
    <dbReference type="NCBI Taxonomy" id="1123043"/>
    <lineage>
        <taxon>Bacteria</taxon>
        <taxon>Pseudomonadati</taxon>
        <taxon>Planctomycetota</taxon>
        <taxon>Planctomycetia</taxon>
        <taxon>Gemmatales</taxon>
        <taxon>Gemmataceae</taxon>
    </lineage>
</organism>
<feature type="transmembrane region" description="Helical" evidence="1">
    <location>
        <begin position="258"/>
        <end position="276"/>
    </location>
</feature>
<keyword evidence="1" id="KW-1133">Transmembrane helix</keyword>
<evidence type="ECO:0008006" key="4">
    <source>
        <dbReference type="Google" id="ProtNLM"/>
    </source>
</evidence>
<feature type="transmembrane region" description="Helical" evidence="1">
    <location>
        <begin position="98"/>
        <end position="118"/>
    </location>
</feature>
<keyword evidence="1" id="KW-0472">Membrane</keyword>
<feature type="transmembrane region" description="Helical" evidence="1">
    <location>
        <begin position="56"/>
        <end position="77"/>
    </location>
</feature>
<dbReference type="Proteomes" id="UP000676194">
    <property type="component" value="Chromosome"/>
</dbReference>